<protein>
    <recommendedName>
        <fullName evidence="10">Beta-phosphoglucomutase</fullName>
        <ecNumber evidence="9">5.4.2.6</ecNumber>
    </recommendedName>
</protein>
<evidence type="ECO:0000256" key="4">
    <source>
        <dbReference type="ARBA" id="ARBA00022723"/>
    </source>
</evidence>
<dbReference type="InterPro" id="IPR010976">
    <property type="entry name" value="B-phosphoglucomutase_hydrolase"/>
</dbReference>
<evidence type="ECO:0000256" key="7">
    <source>
        <dbReference type="ARBA" id="ARBA00023277"/>
    </source>
</evidence>
<evidence type="ECO:0000256" key="1">
    <source>
        <dbReference type="ARBA" id="ARBA00001946"/>
    </source>
</evidence>
<dbReference type="PANTHER" id="PTHR46193">
    <property type="entry name" value="6-PHOSPHOGLUCONATE PHOSPHATASE"/>
    <property type="match status" value="1"/>
</dbReference>
<dbReference type="SFLD" id="SFLDF00046">
    <property type="entry name" value="beta-phosphoglucomutase"/>
    <property type="match status" value="1"/>
</dbReference>
<proteinExistence type="inferred from homology"/>
<dbReference type="SFLD" id="SFLDS00003">
    <property type="entry name" value="Haloacid_Dehalogenase"/>
    <property type="match status" value="1"/>
</dbReference>
<dbReference type="InterPro" id="IPR010972">
    <property type="entry name" value="Beta-PGM"/>
</dbReference>
<name>A0ABT4D0W1_9CLOT</name>
<dbReference type="NCBIfam" id="TIGR02009">
    <property type="entry name" value="PGMB-YQAB-SF"/>
    <property type="match status" value="1"/>
</dbReference>
<evidence type="ECO:0000256" key="6">
    <source>
        <dbReference type="ARBA" id="ARBA00023235"/>
    </source>
</evidence>
<keyword evidence="12" id="KW-1185">Reference proteome</keyword>
<comment type="similarity">
    <text evidence="2">Belongs to the HAD-like hydrolase superfamily. CbbY/CbbZ/Gph/YieH family.</text>
</comment>
<comment type="catalytic activity">
    <reaction evidence="8">
        <text>beta-D-glucose 1-phosphate = beta-D-glucose 6-phosphate</text>
        <dbReference type="Rhea" id="RHEA:20113"/>
        <dbReference type="ChEBI" id="CHEBI:57684"/>
        <dbReference type="ChEBI" id="CHEBI:58247"/>
        <dbReference type="EC" id="5.4.2.6"/>
    </reaction>
</comment>
<dbReference type="NCBIfam" id="TIGR01509">
    <property type="entry name" value="HAD-SF-IA-v3"/>
    <property type="match status" value="1"/>
</dbReference>
<evidence type="ECO:0000256" key="5">
    <source>
        <dbReference type="ARBA" id="ARBA00022842"/>
    </source>
</evidence>
<dbReference type="InterPro" id="IPR051600">
    <property type="entry name" value="Beta-PGM-like"/>
</dbReference>
<dbReference type="NCBIfam" id="TIGR01990">
    <property type="entry name" value="bPGM"/>
    <property type="match status" value="1"/>
</dbReference>
<gene>
    <name evidence="11" type="primary">pgmB</name>
    <name evidence="11" type="ORF">OW763_10985</name>
</gene>
<dbReference type="InterPro" id="IPR023198">
    <property type="entry name" value="PGP-like_dom2"/>
</dbReference>
<evidence type="ECO:0000256" key="8">
    <source>
        <dbReference type="ARBA" id="ARBA00044926"/>
    </source>
</evidence>
<evidence type="ECO:0000256" key="10">
    <source>
        <dbReference type="ARBA" id="ARBA00044991"/>
    </source>
</evidence>
<organism evidence="11 12">
    <name type="scientific">Clostridium aestuarii</name>
    <dbReference type="NCBI Taxonomy" id="338193"/>
    <lineage>
        <taxon>Bacteria</taxon>
        <taxon>Bacillati</taxon>
        <taxon>Bacillota</taxon>
        <taxon>Clostridia</taxon>
        <taxon>Eubacteriales</taxon>
        <taxon>Clostridiaceae</taxon>
        <taxon>Clostridium</taxon>
    </lineage>
</organism>
<dbReference type="InterPro" id="IPR023214">
    <property type="entry name" value="HAD_sf"/>
</dbReference>
<dbReference type="Gene3D" id="3.40.50.1000">
    <property type="entry name" value="HAD superfamily/HAD-like"/>
    <property type="match status" value="1"/>
</dbReference>
<dbReference type="SFLD" id="SFLDG01135">
    <property type="entry name" value="C1.5.6:_HAD__Beta-PGM__Phospha"/>
    <property type="match status" value="1"/>
</dbReference>
<keyword evidence="5" id="KW-0460">Magnesium</keyword>
<dbReference type="InterPro" id="IPR036412">
    <property type="entry name" value="HAD-like_sf"/>
</dbReference>
<dbReference type="InterPro" id="IPR006439">
    <property type="entry name" value="HAD-SF_hydro_IA"/>
</dbReference>
<dbReference type="Gene3D" id="1.10.150.240">
    <property type="entry name" value="Putative phosphatase, domain 2"/>
    <property type="match status" value="1"/>
</dbReference>
<dbReference type="Pfam" id="PF00702">
    <property type="entry name" value="Hydrolase"/>
    <property type="match status" value="1"/>
</dbReference>
<dbReference type="CDD" id="cd02598">
    <property type="entry name" value="HAD_BPGM"/>
    <property type="match status" value="1"/>
</dbReference>
<evidence type="ECO:0000256" key="3">
    <source>
        <dbReference type="ARBA" id="ARBA00022553"/>
    </source>
</evidence>
<accession>A0ABT4D0W1</accession>
<comment type="caution">
    <text evidence="11">The sequence shown here is derived from an EMBL/GenBank/DDBJ whole genome shotgun (WGS) entry which is preliminary data.</text>
</comment>
<dbReference type="Proteomes" id="UP001078443">
    <property type="component" value="Unassembled WGS sequence"/>
</dbReference>
<keyword evidence="4" id="KW-0479">Metal-binding</keyword>
<evidence type="ECO:0000313" key="12">
    <source>
        <dbReference type="Proteomes" id="UP001078443"/>
    </source>
</evidence>
<evidence type="ECO:0000313" key="11">
    <source>
        <dbReference type="EMBL" id="MCY6484866.1"/>
    </source>
</evidence>
<dbReference type="PANTHER" id="PTHR46193:SF18">
    <property type="entry name" value="HEXITOL PHOSPHATASE B"/>
    <property type="match status" value="1"/>
</dbReference>
<keyword evidence="3" id="KW-0597">Phosphoprotein</keyword>
<dbReference type="SFLD" id="SFLDG01129">
    <property type="entry name" value="C1.5:_HAD__Beta-PGM__Phosphata"/>
    <property type="match status" value="1"/>
</dbReference>
<keyword evidence="6 11" id="KW-0413">Isomerase</keyword>
<evidence type="ECO:0000256" key="9">
    <source>
        <dbReference type="ARBA" id="ARBA00044968"/>
    </source>
</evidence>
<reference evidence="11" key="1">
    <citation type="submission" date="2022-12" db="EMBL/GenBank/DDBJ databases">
        <authorList>
            <person name="Wang J."/>
        </authorList>
    </citation>
    <scope>NUCLEOTIDE SEQUENCE</scope>
    <source>
        <strain evidence="11">HY-45-18</strain>
    </source>
</reference>
<sequence length="216" mass="23853">MTKIKACIFDLDGVLVDTAKYHFLAWKKLADELNIEFTKKHNERLKGVSRMRSLEIILEIGGIKLDDETKLQLAEKKNSWYVAYISKLTADEILPGVEEFLKLAKSNNLKLALGSASKNSMLILNNLKLVDYFDSIIDGTKVSKAKPNPEVFLKGAAELKIKPEHCVVFEDAEAGIEAAVNAGMHSIGIGSPEILSKADLVISGLHEMNLDKLCVL</sequence>
<dbReference type="SUPFAM" id="SSF56784">
    <property type="entry name" value="HAD-like"/>
    <property type="match status" value="1"/>
</dbReference>
<evidence type="ECO:0000256" key="2">
    <source>
        <dbReference type="ARBA" id="ARBA00006171"/>
    </source>
</evidence>
<keyword evidence="7" id="KW-0119">Carbohydrate metabolism</keyword>
<comment type="cofactor">
    <cofactor evidence="1">
        <name>Mg(2+)</name>
        <dbReference type="ChEBI" id="CHEBI:18420"/>
    </cofactor>
</comment>
<dbReference type="EC" id="5.4.2.6" evidence="9"/>
<dbReference type="GO" id="GO:0008801">
    <property type="term" value="F:beta-phosphoglucomutase activity"/>
    <property type="evidence" value="ECO:0007669"/>
    <property type="project" value="UniProtKB-EC"/>
</dbReference>
<dbReference type="RefSeq" id="WP_268041189.1">
    <property type="nucleotide sequence ID" value="NZ_JAPQER010000004.1"/>
</dbReference>
<dbReference type="EMBL" id="JAPQER010000004">
    <property type="protein sequence ID" value="MCY6484866.1"/>
    <property type="molecule type" value="Genomic_DNA"/>
</dbReference>